<dbReference type="Proteomes" id="UP001141552">
    <property type="component" value="Unassembled WGS sequence"/>
</dbReference>
<reference evidence="2" key="1">
    <citation type="submission" date="2022-02" db="EMBL/GenBank/DDBJ databases">
        <authorList>
            <person name="Henning P.M."/>
            <person name="McCubbin A.G."/>
            <person name="Shore J.S."/>
        </authorList>
    </citation>
    <scope>NUCLEOTIDE SEQUENCE</scope>
    <source>
        <strain evidence="2">F60SS</strain>
        <tissue evidence="2">Leaves</tissue>
    </source>
</reference>
<dbReference type="Gene3D" id="3.40.50.1820">
    <property type="entry name" value="alpha/beta hydrolase"/>
    <property type="match status" value="4"/>
</dbReference>
<sequence>MGYGTRTQFFATTSQSSLAALAPPASDGICKTIVEPFGYTCEEHTVTTKDGFILGMQRIPAGKSGGNPGKGPPDGAIWAILSPEESLAFILADNGYDVWLANARGTRSSLGHTSLKPSDQAFWDWSWDELAAYDIPATCQYVHDQTGQNLHYVVVINGTLAMYDYGNEDENKKHYGTPTPPEYNIANIPEDVALFIGNGGADALSDVKDVQALLDILKDHPKDKLVVQTIQNYAHADFVLAVNANKHHRTVWWQTTYHMEMTNSLALIIVCALFCGSAAGARLKLFSDHNATATLHPTAADGICKIMVETRGYACEEHKVTTKDGYILSLQRIPVGRSVAKWARIRPPVILQHGVLMAYWDWTWDQLVAYDLPATFEYVQALSKNQLSKSVRSVGLLCPIAHLGQLTSPLAKAAADNFVAETMYQWGLGQFEPLGTGKIMMYNYTSEALNMEHYGQPTPPVYDMSKIPNHIPLFISYGGADELADFRDVQLLLRNLRRRHGDRHVVQYRPNYAHADFVMSDNAKRDVYDPLMIFLKLQ</sequence>
<gene>
    <name evidence="2" type="ORF">Tsubulata_031791</name>
</gene>
<dbReference type="InterPro" id="IPR029058">
    <property type="entry name" value="AB_hydrolase_fold"/>
</dbReference>
<dbReference type="GO" id="GO:0006629">
    <property type="term" value="P:lipid metabolic process"/>
    <property type="evidence" value="ECO:0007669"/>
    <property type="project" value="InterPro"/>
</dbReference>
<feature type="domain" description="Partial AB-hydrolase lipase" evidence="1">
    <location>
        <begin position="32"/>
        <end position="68"/>
    </location>
</feature>
<dbReference type="OrthoDB" id="9974421at2759"/>
<evidence type="ECO:0000259" key="1">
    <source>
        <dbReference type="Pfam" id="PF04083"/>
    </source>
</evidence>
<name>A0A9Q0J6Q7_9ROSI</name>
<dbReference type="InterPro" id="IPR006693">
    <property type="entry name" value="AB_hydrolase_lipase"/>
</dbReference>
<accession>A0A9Q0J6Q7</accession>
<evidence type="ECO:0000313" key="3">
    <source>
        <dbReference type="Proteomes" id="UP001141552"/>
    </source>
</evidence>
<dbReference type="PANTHER" id="PTHR11005">
    <property type="entry name" value="LYSOSOMAL ACID LIPASE-RELATED"/>
    <property type="match status" value="1"/>
</dbReference>
<evidence type="ECO:0000313" key="2">
    <source>
        <dbReference type="EMBL" id="KAJ4830354.1"/>
    </source>
</evidence>
<dbReference type="SUPFAM" id="SSF53474">
    <property type="entry name" value="alpha/beta-Hydrolases"/>
    <property type="match status" value="2"/>
</dbReference>
<comment type="caution">
    <text evidence="2">The sequence shown here is derived from an EMBL/GenBank/DDBJ whole genome shotgun (WGS) entry which is preliminary data.</text>
</comment>
<feature type="domain" description="Partial AB-hydrolase lipase" evidence="1">
    <location>
        <begin position="307"/>
        <end position="362"/>
    </location>
</feature>
<reference evidence="2" key="2">
    <citation type="journal article" date="2023" name="Plants (Basel)">
        <title>Annotation of the Turnera subulata (Passifloraceae) Draft Genome Reveals the S-Locus Evolved after the Divergence of Turneroideae from Passifloroideae in a Stepwise Manner.</title>
        <authorList>
            <person name="Henning P.M."/>
            <person name="Roalson E.H."/>
            <person name="Mir W."/>
            <person name="McCubbin A.G."/>
            <person name="Shore J.S."/>
        </authorList>
    </citation>
    <scope>NUCLEOTIDE SEQUENCE</scope>
    <source>
        <strain evidence="2">F60SS</strain>
    </source>
</reference>
<dbReference type="AlphaFoldDB" id="A0A9Q0J6Q7"/>
<proteinExistence type="predicted"/>
<keyword evidence="3" id="KW-1185">Reference proteome</keyword>
<dbReference type="EMBL" id="JAKUCV010005660">
    <property type="protein sequence ID" value="KAJ4830354.1"/>
    <property type="molecule type" value="Genomic_DNA"/>
</dbReference>
<organism evidence="2 3">
    <name type="scientific">Turnera subulata</name>
    <dbReference type="NCBI Taxonomy" id="218843"/>
    <lineage>
        <taxon>Eukaryota</taxon>
        <taxon>Viridiplantae</taxon>
        <taxon>Streptophyta</taxon>
        <taxon>Embryophyta</taxon>
        <taxon>Tracheophyta</taxon>
        <taxon>Spermatophyta</taxon>
        <taxon>Magnoliopsida</taxon>
        <taxon>eudicotyledons</taxon>
        <taxon>Gunneridae</taxon>
        <taxon>Pentapetalae</taxon>
        <taxon>rosids</taxon>
        <taxon>fabids</taxon>
        <taxon>Malpighiales</taxon>
        <taxon>Passifloraceae</taxon>
        <taxon>Turnera</taxon>
    </lineage>
</organism>
<protein>
    <recommendedName>
        <fullName evidence="1">Partial AB-hydrolase lipase domain-containing protein</fullName>
    </recommendedName>
</protein>
<dbReference type="Pfam" id="PF04083">
    <property type="entry name" value="Abhydro_lipase"/>
    <property type="match status" value="2"/>
</dbReference>